<gene>
    <name evidence="2" type="ORF">WMY93_002233</name>
</gene>
<proteinExistence type="predicted"/>
<dbReference type="InterPro" id="IPR008917">
    <property type="entry name" value="TF_DNA-bd_sf"/>
</dbReference>
<dbReference type="GO" id="GO:0000978">
    <property type="term" value="F:RNA polymerase II cis-regulatory region sequence-specific DNA binding"/>
    <property type="evidence" value="ECO:0007669"/>
    <property type="project" value="InterPro"/>
</dbReference>
<evidence type="ECO:0000256" key="1">
    <source>
        <dbReference type="SAM" id="MobiDB-lite"/>
    </source>
</evidence>
<protein>
    <submittedName>
        <fullName evidence="2">Uncharacterized protein</fullName>
    </submittedName>
</protein>
<dbReference type="PANTHER" id="PTHR24411">
    <property type="entry name" value="NUCLEAR FACTOR ERYTHROID 2-RELATED FACTOR"/>
    <property type="match status" value="1"/>
</dbReference>
<dbReference type="SUPFAM" id="SSF47454">
    <property type="entry name" value="A DNA-binding domain in eukaryotic transcription factors"/>
    <property type="match status" value="1"/>
</dbReference>
<dbReference type="EMBL" id="JBBPFD010000002">
    <property type="protein sequence ID" value="KAK7938907.1"/>
    <property type="molecule type" value="Genomic_DNA"/>
</dbReference>
<feature type="region of interest" description="Disordered" evidence="1">
    <location>
        <begin position="1"/>
        <end position="41"/>
    </location>
</feature>
<dbReference type="InterPro" id="IPR047167">
    <property type="entry name" value="NFE2-like"/>
</dbReference>
<comment type="caution">
    <text evidence="2">The sequence shown here is derived from an EMBL/GenBank/DDBJ whole genome shotgun (WGS) entry which is preliminary data.</text>
</comment>
<dbReference type="Proteomes" id="UP001460270">
    <property type="component" value="Unassembled WGS sequence"/>
</dbReference>
<organism evidence="2 3">
    <name type="scientific">Mugilogobius chulae</name>
    <name type="common">yellowstripe goby</name>
    <dbReference type="NCBI Taxonomy" id="88201"/>
    <lineage>
        <taxon>Eukaryota</taxon>
        <taxon>Metazoa</taxon>
        <taxon>Chordata</taxon>
        <taxon>Craniata</taxon>
        <taxon>Vertebrata</taxon>
        <taxon>Euteleostomi</taxon>
        <taxon>Actinopterygii</taxon>
        <taxon>Neopterygii</taxon>
        <taxon>Teleostei</taxon>
        <taxon>Neoteleostei</taxon>
        <taxon>Acanthomorphata</taxon>
        <taxon>Gobiaria</taxon>
        <taxon>Gobiiformes</taxon>
        <taxon>Gobioidei</taxon>
        <taxon>Gobiidae</taxon>
        <taxon>Gobionellinae</taxon>
        <taxon>Mugilogobius</taxon>
    </lineage>
</organism>
<evidence type="ECO:0000313" key="3">
    <source>
        <dbReference type="Proteomes" id="UP001460270"/>
    </source>
</evidence>
<dbReference type="Gene3D" id="1.10.880.10">
    <property type="entry name" value="Transcription factor, Skn-1-like, DNA-binding domain"/>
    <property type="match status" value="1"/>
</dbReference>
<dbReference type="GO" id="GO:0005634">
    <property type="term" value="C:nucleus"/>
    <property type="evidence" value="ECO:0007669"/>
    <property type="project" value="TreeGrafter"/>
</dbReference>
<dbReference type="GO" id="GO:0000981">
    <property type="term" value="F:DNA-binding transcription factor activity, RNA polymerase II-specific"/>
    <property type="evidence" value="ECO:0007669"/>
    <property type="project" value="TreeGrafter"/>
</dbReference>
<feature type="region of interest" description="Disordered" evidence="1">
    <location>
        <begin position="142"/>
        <end position="162"/>
    </location>
</feature>
<reference evidence="3" key="1">
    <citation type="submission" date="2024-04" db="EMBL/GenBank/DDBJ databases">
        <title>Salinicola lusitanus LLJ914,a marine bacterium isolated from the Okinawa Trough.</title>
        <authorList>
            <person name="Li J."/>
        </authorList>
    </citation>
    <scope>NUCLEOTIDE SEQUENCE [LARGE SCALE GENOMIC DNA]</scope>
</reference>
<evidence type="ECO:0000313" key="2">
    <source>
        <dbReference type="EMBL" id="KAK7938907.1"/>
    </source>
</evidence>
<dbReference type="AlphaFoldDB" id="A0AAW0Q3X7"/>
<name>A0AAW0Q3X7_9GOBI</name>
<keyword evidence="3" id="KW-1185">Reference proteome</keyword>
<sequence length="162" mass="19066">MAGANQPRPHLQPTFQFSPKLSSKHFKSSPKSEKPYNRPKRFWTRDERQARALKLPFSNDLIINLPVDEFNDLLSDYQLDEYQLNLIRTSGAAGRTKSPRRTAENAKWTRFKGWRRTLRDEEGRPLDVQEYMLSFENDGNVEVVSRRRSGKEKSRRKQKGKK</sequence>
<dbReference type="PANTHER" id="PTHR24411:SF55">
    <property type="entry name" value="SEGMENTATION PROTEIN CAP'N'COLLAR"/>
    <property type="match status" value="1"/>
</dbReference>
<accession>A0AAW0Q3X7</accession>
<feature type="compositionally biased region" description="Basic residues" evidence="1">
    <location>
        <begin position="146"/>
        <end position="162"/>
    </location>
</feature>